<evidence type="ECO:0000256" key="1">
    <source>
        <dbReference type="ARBA" id="ARBA00023125"/>
    </source>
</evidence>
<dbReference type="PROSITE" id="PS51253">
    <property type="entry name" value="HTH_CENPB"/>
    <property type="match status" value="1"/>
</dbReference>
<protein>
    <recommendedName>
        <fullName evidence="2">HTH CENPB-type domain-containing protein</fullName>
    </recommendedName>
</protein>
<reference evidence="3" key="1">
    <citation type="journal article" date="2020" name="Stud. Mycol.">
        <title>101 Dothideomycetes genomes: a test case for predicting lifestyles and emergence of pathogens.</title>
        <authorList>
            <person name="Haridas S."/>
            <person name="Albert R."/>
            <person name="Binder M."/>
            <person name="Bloem J."/>
            <person name="Labutti K."/>
            <person name="Salamov A."/>
            <person name="Andreopoulos B."/>
            <person name="Baker S."/>
            <person name="Barry K."/>
            <person name="Bills G."/>
            <person name="Bluhm B."/>
            <person name="Cannon C."/>
            <person name="Castanera R."/>
            <person name="Culley D."/>
            <person name="Daum C."/>
            <person name="Ezra D."/>
            <person name="Gonzalez J."/>
            <person name="Henrissat B."/>
            <person name="Kuo A."/>
            <person name="Liang C."/>
            <person name="Lipzen A."/>
            <person name="Lutzoni F."/>
            <person name="Magnuson J."/>
            <person name="Mondo S."/>
            <person name="Nolan M."/>
            <person name="Ohm R."/>
            <person name="Pangilinan J."/>
            <person name="Park H.-J."/>
            <person name="Ramirez L."/>
            <person name="Alfaro M."/>
            <person name="Sun H."/>
            <person name="Tritt A."/>
            <person name="Yoshinaga Y."/>
            <person name="Zwiers L.-H."/>
            <person name="Turgeon B."/>
            <person name="Goodwin S."/>
            <person name="Spatafora J."/>
            <person name="Crous P."/>
            <person name="Grigoriev I."/>
        </authorList>
    </citation>
    <scope>NUCLEOTIDE SEQUENCE</scope>
    <source>
        <strain evidence="3">CBS 161.51</strain>
    </source>
</reference>
<dbReference type="OrthoDB" id="3938460at2759"/>
<dbReference type="AlphaFoldDB" id="A0A6A5SCU8"/>
<accession>A0A6A5SCU8</accession>
<gene>
    <name evidence="3" type="ORF">EJ02DRAFT_354575</name>
</gene>
<feature type="domain" description="HTH CENPB-type" evidence="2">
    <location>
        <begin position="49"/>
        <end position="114"/>
    </location>
</feature>
<dbReference type="GO" id="GO:0003677">
    <property type="term" value="F:DNA binding"/>
    <property type="evidence" value="ECO:0007669"/>
    <property type="project" value="UniProtKB-KW"/>
</dbReference>
<keyword evidence="1" id="KW-0238">DNA-binding</keyword>
<evidence type="ECO:0000313" key="3">
    <source>
        <dbReference type="EMBL" id="KAF1938431.1"/>
    </source>
</evidence>
<dbReference type="InterPro" id="IPR006600">
    <property type="entry name" value="HTH_CenpB_DNA-bd_dom"/>
</dbReference>
<organism evidence="3 4">
    <name type="scientific">Clathrospora elynae</name>
    <dbReference type="NCBI Taxonomy" id="706981"/>
    <lineage>
        <taxon>Eukaryota</taxon>
        <taxon>Fungi</taxon>
        <taxon>Dikarya</taxon>
        <taxon>Ascomycota</taxon>
        <taxon>Pezizomycotina</taxon>
        <taxon>Dothideomycetes</taxon>
        <taxon>Pleosporomycetidae</taxon>
        <taxon>Pleosporales</taxon>
        <taxon>Diademaceae</taxon>
        <taxon>Clathrospora</taxon>
    </lineage>
</organism>
<dbReference type="EMBL" id="ML976105">
    <property type="protein sequence ID" value="KAF1938431.1"/>
    <property type="molecule type" value="Genomic_DNA"/>
</dbReference>
<evidence type="ECO:0000259" key="2">
    <source>
        <dbReference type="PROSITE" id="PS51253"/>
    </source>
</evidence>
<name>A0A6A5SCU8_9PLEO</name>
<evidence type="ECO:0000313" key="4">
    <source>
        <dbReference type="Proteomes" id="UP000800038"/>
    </source>
</evidence>
<proteinExistence type="predicted"/>
<dbReference type="Proteomes" id="UP000800038">
    <property type="component" value="Unassembled WGS sequence"/>
</dbReference>
<sequence length="250" mass="28551">MDPIQAAIEAYEAQGPEGQYSVQEVANQHGIWRSTMQRRMVGQSVPRSDYISNSRKLSPQQEDELVKYLESLTACWLPPTRAMVQTFASEIARNQISERWVSQFLIQQQDHLTYRWTDAMDRERHQADSGQRYNHFFEELYDQIARHEIEPRHSYNMNEKGFLLGCIGKSKRLFSRTLWEQGGIKTNMQDGNREWITTVACICADGSALPPVLIFASNNSTLQSTWVKDIGAGNHLAHVGSSPTGWSNDV</sequence>
<keyword evidence="4" id="KW-1185">Reference proteome</keyword>